<organism evidence="1">
    <name type="scientific">Hexamita inflata</name>
    <dbReference type="NCBI Taxonomy" id="28002"/>
    <lineage>
        <taxon>Eukaryota</taxon>
        <taxon>Metamonada</taxon>
        <taxon>Diplomonadida</taxon>
        <taxon>Hexamitidae</taxon>
        <taxon>Hexamitinae</taxon>
        <taxon>Hexamita</taxon>
    </lineage>
</organism>
<keyword evidence="3" id="KW-1185">Reference proteome</keyword>
<reference evidence="1" key="1">
    <citation type="submission" date="2023-06" db="EMBL/GenBank/DDBJ databases">
        <authorList>
            <person name="Kurt Z."/>
        </authorList>
    </citation>
    <scope>NUCLEOTIDE SEQUENCE</scope>
</reference>
<sequence>MFGISLIYAGMCSKQYLRYHQKLPISKIQYLLMQNLNVSTKESMKTTVQNQSLQAVENPKDISKHVFLCAVGLNYVQTNRKQPKKRHNRDDKTDSDFVMSLFKQQGVRPFDTHDNLCFELQTVQIYKIIQT</sequence>
<dbReference type="AlphaFoldDB" id="A0AA86QSH3"/>
<gene>
    <name evidence="2" type="ORF">HINF_LOCUS12143</name>
    <name evidence="1" type="ORF">HINF_LOCUS52851</name>
</gene>
<comment type="caution">
    <text evidence="1">The sequence shown here is derived from an EMBL/GenBank/DDBJ whole genome shotgun (WGS) entry which is preliminary data.</text>
</comment>
<dbReference type="EMBL" id="CATOUU010000985">
    <property type="protein sequence ID" value="CAI9965206.1"/>
    <property type="molecule type" value="Genomic_DNA"/>
</dbReference>
<proteinExistence type="predicted"/>
<evidence type="ECO:0000313" key="1">
    <source>
        <dbReference type="EMBL" id="CAI9965206.1"/>
    </source>
</evidence>
<evidence type="ECO:0000313" key="2">
    <source>
        <dbReference type="EMBL" id="CAL5991530.1"/>
    </source>
</evidence>
<protein>
    <submittedName>
        <fullName evidence="2">Hypothetical_protein</fullName>
    </submittedName>
</protein>
<reference evidence="2 3" key="2">
    <citation type="submission" date="2024-07" db="EMBL/GenBank/DDBJ databases">
        <authorList>
            <person name="Akdeniz Z."/>
        </authorList>
    </citation>
    <scope>NUCLEOTIDE SEQUENCE [LARGE SCALE GENOMIC DNA]</scope>
</reference>
<name>A0AA86QSH3_9EUKA</name>
<dbReference type="EMBL" id="CAXDID020000027">
    <property type="protein sequence ID" value="CAL5991530.1"/>
    <property type="molecule type" value="Genomic_DNA"/>
</dbReference>
<accession>A0AA86QSH3</accession>
<evidence type="ECO:0000313" key="3">
    <source>
        <dbReference type="Proteomes" id="UP001642409"/>
    </source>
</evidence>
<dbReference type="Proteomes" id="UP001642409">
    <property type="component" value="Unassembled WGS sequence"/>
</dbReference>